<evidence type="ECO:0000256" key="1">
    <source>
        <dbReference type="SAM" id="MobiDB-lite"/>
    </source>
</evidence>
<sequence>MHHLTISTIFLLTSTTIYCKTTLKDQNYKTEANGAKQSTTPVQTTTTSNLGDVSTEKPKSFYVMLYEWWVNLWTPKPGEICFGGKPCTGGK</sequence>
<dbReference type="AlphaFoldDB" id="A0AAV6UTY8"/>
<name>A0AAV6UTY8_9ARAC</name>
<gene>
    <name evidence="3" type="ORF">JTE90_019147</name>
</gene>
<reference evidence="3 4" key="1">
    <citation type="journal article" date="2022" name="Nat. Ecol. Evol.">
        <title>A masculinizing supergene underlies an exaggerated male reproductive morph in a spider.</title>
        <authorList>
            <person name="Hendrickx F."/>
            <person name="De Corte Z."/>
            <person name="Sonet G."/>
            <person name="Van Belleghem S.M."/>
            <person name="Kostlbacher S."/>
            <person name="Vangestel C."/>
        </authorList>
    </citation>
    <scope>NUCLEOTIDE SEQUENCE [LARGE SCALE GENOMIC DNA]</scope>
    <source>
        <strain evidence="3">W744_W776</strain>
    </source>
</reference>
<accession>A0AAV6UTY8</accession>
<dbReference type="Proteomes" id="UP000827092">
    <property type="component" value="Unassembled WGS sequence"/>
</dbReference>
<feature type="chain" id="PRO_5043978191" evidence="2">
    <location>
        <begin position="20"/>
        <end position="91"/>
    </location>
</feature>
<organism evidence="3 4">
    <name type="scientific">Oedothorax gibbosus</name>
    <dbReference type="NCBI Taxonomy" id="931172"/>
    <lineage>
        <taxon>Eukaryota</taxon>
        <taxon>Metazoa</taxon>
        <taxon>Ecdysozoa</taxon>
        <taxon>Arthropoda</taxon>
        <taxon>Chelicerata</taxon>
        <taxon>Arachnida</taxon>
        <taxon>Araneae</taxon>
        <taxon>Araneomorphae</taxon>
        <taxon>Entelegynae</taxon>
        <taxon>Araneoidea</taxon>
        <taxon>Linyphiidae</taxon>
        <taxon>Erigoninae</taxon>
        <taxon>Oedothorax</taxon>
    </lineage>
</organism>
<comment type="caution">
    <text evidence="3">The sequence shown here is derived from an EMBL/GenBank/DDBJ whole genome shotgun (WGS) entry which is preliminary data.</text>
</comment>
<keyword evidence="2" id="KW-0732">Signal</keyword>
<protein>
    <submittedName>
        <fullName evidence="3">Uncharacterized protein</fullName>
    </submittedName>
</protein>
<evidence type="ECO:0000256" key="2">
    <source>
        <dbReference type="SAM" id="SignalP"/>
    </source>
</evidence>
<dbReference type="EMBL" id="JAFNEN010000275">
    <property type="protein sequence ID" value="KAG8187254.1"/>
    <property type="molecule type" value="Genomic_DNA"/>
</dbReference>
<feature type="signal peptide" evidence="2">
    <location>
        <begin position="1"/>
        <end position="19"/>
    </location>
</feature>
<feature type="compositionally biased region" description="Low complexity" evidence="1">
    <location>
        <begin position="37"/>
        <end position="48"/>
    </location>
</feature>
<proteinExistence type="predicted"/>
<keyword evidence="4" id="KW-1185">Reference proteome</keyword>
<evidence type="ECO:0000313" key="4">
    <source>
        <dbReference type="Proteomes" id="UP000827092"/>
    </source>
</evidence>
<feature type="region of interest" description="Disordered" evidence="1">
    <location>
        <begin position="30"/>
        <end position="51"/>
    </location>
</feature>
<evidence type="ECO:0000313" key="3">
    <source>
        <dbReference type="EMBL" id="KAG8187254.1"/>
    </source>
</evidence>